<sequence length="332" mass="38233">MNYEEISKFNDANKIDCWPGNIKKVKAVFDSQPLEFVKEYYQFWKQEYEVRKKKGGYGCSSLHRSVAVMEKYIRERGLGIDVSYQKLIAQLEDILSKFKDTYIGKVKGFAEKQYEWALKLNSWNELDWIADSFTQTTRIRCGYLQCAVVPYKAANGQTIWVNFCSALGRYEVRNLKEVDPTASYIYYNVSGKGKTNIIVRSPELAEARMCDSEKLETPARPIPSKRQKLFKNIEGTTKFAINGKEIWVEQALKDAEDKFKADIRVLANKIRERSINEENLSLLYASDDPKHIQISISDGNITLYARSIFAAANSILLSPHFRFIVTETSKTK</sequence>
<gene>
    <name evidence="1" type="ORF">CE91St3_33520</name>
</gene>
<evidence type="ECO:0000313" key="2">
    <source>
        <dbReference type="Proteomes" id="UP001055114"/>
    </source>
</evidence>
<proteinExistence type="predicted"/>
<dbReference type="Proteomes" id="UP001055114">
    <property type="component" value="Unassembled WGS sequence"/>
</dbReference>
<comment type="caution">
    <text evidence="1">The sequence shown here is derived from an EMBL/GenBank/DDBJ whole genome shotgun (WGS) entry which is preliminary data.</text>
</comment>
<organism evidence="1 2">
    <name type="scientific">Parabacteroides merdae</name>
    <dbReference type="NCBI Taxonomy" id="46503"/>
    <lineage>
        <taxon>Bacteria</taxon>
        <taxon>Pseudomonadati</taxon>
        <taxon>Bacteroidota</taxon>
        <taxon>Bacteroidia</taxon>
        <taxon>Bacteroidales</taxon>
        <taxon>Tannerellaceae</taxon>
        <taxon>Parabacteroides</taxon>
    </lineage>
</organism>
<dbReference type="EMBL" id="BQNZ01000003">
    <property type="protein sequence ID" value="GKH73489.1"/>
    <property type="molecule type" value="Genomic_DNA"/>
</dbReference>
<dbReference type="RefSeq" id="WP_122298679.1">
    <property type="nucleotide sequence ID" value="NZ_BQNZ01000003.1"/>
</dbReference>
<reference evidence="1" key="1">
    <citation type="submission" date="2022-01" db="EMBL/GenBank/DDBJ databases">
        <title>Novel bile acid biosynthetic pathways are enriched in the microbiome of centenarians.</title>
        <authorList>
            <person name="Sato Y."/>
            <person name="Atarashi K."/>
            <person name="Plichta R.D."/>
            <person name="Arai Y."/>
            <person name="Sasajima S."/>
            <person name="Kearney M.S."/>
            <person name="Suda W."/>
            <person name="Takeshita K."/>
            <person name="Sasaki T."/>
            <person name="Okamoto S."/>
            <person name="Skelly N.A."/>
            <person name="Okamura Y."/>
            <person name="Vlamakis H."/>
            <person name="Li Y."/>
            <person name="Tanoue T."/>
            <person name="Takei H."/>
            <person name="Nittono H."/>
            <person name="Narushima S."/>
            <person name="Irie J."/>
            <person name="Itoh H."/>
            <person name="Moriya K."/>
            <person name="Sugiura Y."/>
            <person name="Suematsu M."/>
            <person name="Moritoki N."/>
            <person name="Shibata S."/>
            <person name="Littman R.D."/>
            <person name="Fischbach A.M."/>
            <person name="Uwamino Y."/>
            <person name="Inoue T."/>
            <person name="Honda A."/>
            <person name="Hattori M."/>
            <person name="Murai T."/>
            <person name="Xavier J.R."/>
            <person name="Hirose N."/>
            <person name="Honda K."/>
        </authorList>
    </citation>
    <scope>NUCLEOTIDE SEQUENCE</scope>
    <source>
        <strain evidence="1">CE91-St3</strain>
    </source>
</reference>
<accession>A0AA37NZS1</accession>
<protein>
    <submittedName>
        <fullName evidence="1">Uncharacterized protein</fullName>
    </submittedName>
</protein>
<dbReference type="AlphaFoldDB" id="A0AA37NZS1"/>
<name>A0AA37NZS1_9BACT</name>
<evidence type="ECO:0000313" key="1">
    <source>
        <dbReference type="EMBL" id="GKH73489.1"/>
    </source>
</evidence>